<organism evidence="1 2">
    <name type="scientific">Streptomyces endocoffeicus</name>
    <dbReference type="NCBI Taxonomy" id="2898945"/>
    <lineage>
        <taxon>Bacteria</taxon>
        <taxon>Bacillati</taxon>
        <taxon>Actinomycetota</taxon>
        <taxon>Actinomycetes</taxon>
        <taxon>Kitasatosporales</taxon>
        <taxon>Streptomycetaceae</taxon>
        <taxon>Streptomyces</taxon>
    </lineage>
</organism>
<evidence type="ECO:0000313" key="2">
    <source>
        <dbReference type="Proteomes" id="UP000621510"/>
    </source>
</evidence>
<dbReference type="EMBL" id="JAERRG010000001">
    <property type="protein sequence ID" value="MBL1111303.1"/>
    <property type="molecule type" value="Genomic_DNA"/>
</dbReference>
<accession>A0ABS1PFZ7</accession>
<name>A0ABS1PFZ7_9ACTN</name>
<evidence type="ECO:0000313" key="1">
    <source>
        <dbReference type="EMBL" id="MBL1111303.1"/>
    </source>
</evidence>
<dbReference type="Proteomes" id="UP000621510">
    <property type="component" value="Unassembled WGS sequence"/>
</dbReference>
<dbReference type="RefSeq" id="WP_201847039.1">
    <property type="nucleotide sequence ID" value="NZ_JAERRG010000001.1"/>
</dbReference>
<comment type="caution">
    <text evidence="1">The sequence shown here is derived from an EMBL/GenBank/DDBJ whole genome shotgun (WGS) entry which is preliminary data.</text>
</comment>
<reference evidence="1 2" key="1">
    <citation type="submission" date="2021-01" db="EMBL/GenBank/DDBJ databases">
        <title>WGS of actinomycetes isolated from Thailand.</title>
        <authorList>
            <person name="Thawai C."/>
        </authorList>
    </citation>
    <scope>NUCLEOTIDE SEQUENCE [LARGE SCALE GENOMIC DNA]</scope>
    <source>
        <strain evidence="1 2">CA3R110</strain>
    </source>
</reference>
<proteinExistence type="predicted"/>
<protein>
    <submittedName>
        <fullName evidence="1">Uncharacterized protein</fullName>
    </submittedName>
</protein>
<keyword evidence="2" id="KW-1185">Reference proteome</keyword>
<gene>
    <name evidence="1" type="ORF">JK364_02580</name>
</gene>
<sequence length="102" mass="11003">MYATQSAISCGVELANGAMISGVAPICRMKAMYSSGPNRLSTVAPCFPSTWWVRSACGPMAPFQLKRLEEVPPGYRLIPIPDFLIFATMPGAGRLCLESHIP</sequence>